<evidence type="ECO:0000256" key="2">
    <source>
        <dbReference type="ARBA" id="ARBA00022748"/>
    </source>
</evidence>
<dbReference type="CDD" id="cd02966">
    <property type="entry name" value="TlpA_like_family"/>
    <property type="match status" value="1"/>
</dbReference>
<evidence type="ECO:0000313" key="6">
    <source>
        <dbReference type="EMBL" id="QKJ29195.1"/>
    </source>
</evidence>
<protein>
    <submittedName>
        <fullName evidence="6">Redoxin family protein</fullName>
    </submittedName>
</protein>
<dbReference type="GO" id="GO:0017004">
    <property type="term" value="P:cytochrome complex assembly"/>
    <property type="evidence" value="ECO:0007669"/>
    <property type="project" value="UniProtKB-KW"/>
</dbReference>
<keyword evidence="4" id="KW-0732">Signal</keyword>
<dbReference type="InterPro" id="IPR050553">
    <property type="entry name" value="Thioredoxin_ResA/DsbE_sf"/>
</dbReference>
<proteinExistence type="predicted"/>
<evidence type="ECO:0000259" key="5">
    <source>
        <dbReference type="PROSITE" id="PS51352"/>
    </source>
</evidence>
<dbReference type="Gene3D" id="1.25.40.10">
    <property type="entry name" value="Tetratricopeptide repeat domain"/>
    <property type="match status" value="1"/>
</dbReference>
<dbReference type="InterPro" id="IPR036249">
    <property type="entry name" value="Thioredoxin-like_sf"/>
</dbReference>
<dbReference type="KEGG" id="mmab:HQ865_05320"/>
<dbReference type="SUPFAM" id="SSF52833">
    <property type="entry name" value="Thioredoxin-like"/>
    <property type="match status" value="1"/>
</dbReference>
<dbReference type="Pfam" id="PF08534">
    <property type="entry name" value="Redoxin"/>
    <property type="match status" value="1"/>
</dbReference>
<dbReference type="Proteomes" id="UP000505355">
    <property type="component" value="Chromosome"/>
</dbReference>
<keyword evidence="3" id="KW-0676">Redox-active center</keyword>
<evidence type="ECO:0000313" key="7">
    <source>
        <dbReference type="Proteomes" id="UP000505355"/>
    </source>
</evidence>
<dbReference type="EMBL" id="CP054139">
    <property type="protein sequence ID" value="QKJ29195.1"/>
    <property type="molecule type" value="Genomic_DNA"/>
</dbReference>
<dbReference type="PROSITE" id="PS00194">
    <property type="entry name" value="THIOREDOXIN_1"/>
    <property type="match status" value="1"/>
</dbReference>
<feature type="signal peptide" evidence="4">
    <location>
        <begin position="1"/>
        <end position="26"/>
    </location>
</feature>
<comment type="subcellular location">
    <subcellularLocation>
        <location evidence="1">Cell envelope</location>
    </subcellularLocation>
</comment>
<reference evidence="6 7" key="1">
    <citation type="submission" date="2020-05" db="EMBL/GenBank/DDBJ databases">
        <title>Mucilaginibacter mali sp. nov.</title>
        <authorList>
            <person name="Kim H.S."/>
            <person name="Lee K.C."/>
            <person name="Suh M.K."/>
            <person name="Kim J.-S."/>
            <person name="Han K.-I."/>
            <person name="Eom M.K."/>
            <person name="Shin Y.K."/>
            <person name="Lee J.-S."/>
        </authorList>
    </citation>
    <scope>NUCLEOTIDE SEQUENCE [LARGE SCALE GENOMIC DNA]</scope>
    <source>
        <strain evidence="6 7">G2-14</strain>
    </source>
</reference>
<keyword evidence="2" id="KW-0201">Cytochrome c-type biogenesis</keyword>
<keyword evidence="7" id="KW-1185">Reference proteome</keyword>
<name>A0A7D4TTN0_9SPHI</name>
<dbReference type="PROSITE" id="PS51352">
    <property type="entry name" value="THIOREDOXIN_2"/>
    <property type="match status" value="1"/>
</dbReference>
<organism evidence="6 7">
    <name type="scientific">Mucilaginibacter mali</name>
    <dbReference type="NCBI Taxonomy" id="2740462"/>
    <lineage>
        <taxon>Bacteria</taxon>
        <taxon>Pseudomonadati</taxon>
        <taxon>Bacteroidota</taxon>
        <taxon>Sphingobacteriia</taxon>
        <taxon>Sphingobacteriales</taxon>
        <taxon>Sphingobacteriaceae</taxon>
        <taxon>Mucilaginibacter</taxon>
    </lineage>
</organism>
<dbReference type="Gene3D" id="3.40.30.10">
    <property type="entry name" value="Glutaredoxin"/>
    <property type="match status" value="1"/>
</dbReference>
<dbReference type="AlphaFoldDB" id="A0A7D4TTN0"/>
<dbReference type="InterPro" id="IPR011990">
    <property type="entry name" value="TPR-like_helical_dom_sf"/>
</dbReference>
<dbReference type="GO" id="GO:0030313">
    <property type="term" value="C:cell envelope"/>
    <property type="evidence" value="ECO:0007669"/>
    <property type="project" value="UniProtKB-SubCell"/>
</dbReference>
<evidence type="ECO:0000256" key="4">
    <source>
        <dbReference type="SAM" id="SignalP"/>
    </source>
</evidence>
<dbReference type="GO" id="GO:0006950">
    <property type="term" value="P:response to stress"/>
    <property type="evidence" value="ECO:0007669"/>
    <property type="project" value="UniProtKB-ARBA"/>
</dbReference>
<sequence length="585" mass="65071">MKMRSKIYKATLLAALISAPAMQLFAQAKTAAAQGVSGDAKLSKLKTTIEANPNDINSLQSYYETFLEVNPGHEKDLVTQIQAWADKFPSAPYFPIYLKRAAKLAARTTDKVALDKLKKAVEATPDSMSRHEAYIEAIGPDNPDLITRYDALMKEFPKNAMVPYALAKMYIDQESPKAKPYLLKTVAINPKYAQAWADLWMDAQRWGHFNEGWEYMKKAIAADPTNPSYQFSYATSFMGLDQKKFIELSFKIAKDFPNSEYAVRALGYMATRSGTAEERIKCYQMIHDNFPKEKGVNYMTSYFDVLIATDPEKAKALASEMKDVKGANAASWTDLSTQAESFIQGKKLLAEHKPAEALAALNKVKLGRYSAFGNESLLLLQADATDQAGDHAAAYAMLMKVFVKDPSPAVQPALYQYGLKAGKNETAVKADIYANLEATAKAATPFTLKKYIGEGSTSLSDYKGKVMLLTYWFPGCGPCRGEMPFFENVVRQYKTKPLEYVGINIVAEQDEYVIPFHNTSGFSFTPLADFKGRDKGNLDNRNAAPVNFIIDQNGRIIFSNFSIHAENESHLKMMIDLVLNSPAKS</sequence>
<dbReference type="InterPro" id="IPR013740">
    <property type="entry name" value="Redoxin"/>
</dbReference>
<gene>
    <name evidence="6" type="ORF">HQ865_05320</name>
</gene>
<dbReference type="RefSeq" id="WP_173413890.1">
    <property type="nucleotide sequence ID" value="NZ_CP054139.1"/>
</dbReference>
<accession>A0A7D4TTN0</accession>
<dbReference type="SUPFAM" id="SSF48452">
    <property type="entry name" value="TPR-like"/>
    <property type="match status" value="1"/>
</dbReference>
<evidence type="ECO:0000256" key="3">
    <source>
        <dbReference type="ARBA" id="ARBA00023284"/>
    </source>
</evidence>
<dbReference type="PANTHER" id="PTHR42852">
    <property type="entry name" value="THIOL:DISULFIDE INTERCHANGE PROTEIN DSBE"/>
    <property type="match status" value="1"/>
</dbReference>
<dbReference type="InterPro" id="IPR017937">
    <property type="entry name" value="Thioredoxin_CS"/>
</dbReference>
<dbReference type="PANTHER" id="PTHR42852:SF17">
    <property type="entry name" value="THIOREDOXIN-LIKE PROTEIN HI_1115"/>
    <property type="match status" value="1"/>
</dbReference>
<dbReference type="InterPro" id="IPR013766">
    <property type="entry name" value="Thioredoxin_domain"/>
</dbReference>
<evidence type="ECO:0000256" key="1">
    <source>
        <dbReference type="ARBA" id="ARBA00004196"/>
    </source>
</evidence>
<feature type="domain" description="Thioredoxin" evidence="5">
    <location>
        <begin position="437"/>
        <end position="580"/>
    </location>
</feature>
<dbReference type="GO" id="GO:0016491">
    <property type="term" value="F:oxidoreductase activity"/>
    <property type="evidence" value="ECO:0007669"/>
    <property type="project" value="InterPro"/>
</dbReference>
<feature type="chain" id="PRO_5028971093" evidence="4">
    <location>
        <begin position="27"/>
        <end position="585"/>
    </location>
</feature>